<organism evidence="1 2">
    <name type="scientific">Undibacterium cyanobacteriorum</name>
    <dbReference type="NCBI Taxonomy" id="3073561"/>
    <lineage>
        <taxon>Bacteria</taxon>
        <taxon>Pseudomonadati</taxon>
        <taxon>Pseudomonadota</taxon>
        <taxon>Betaproteobacteria</taxon>
        <taxon>Burkholderiales</taxon>
        <taxon>Oxalobacteraceae</taxon>
        <taxon>Undibacterium</taxon>
    </lineage>
</organism>
<evidence type="ECO:0000313" key="1">
    <source>
        <dbReference type="EMBL" id="WMW81898.1"/>
    </source>
</evidence>
<dbReference type="Pfam" id="PF11162">
    <property type="entry name" value="DUF2946"/>
    <property type="match status" value="1"/>
</dbReference>
<name>A0ABY9RM02_9BURK</name>
<dbReference type="Proteomes" id="UP001181355">
    <property type="component" value="Chromosome"/>
</dbReference>
<dbReference type="RefSeq" id="WP_309483375.1">
    <property type="nucleotide sequence ID" value="NZ_CP133720.1"/>
</dbReference>
<sequence length="151" mass="16693">MRQLRHQRLFSWIAIIAILLNTFMPLVAQAVDLQPARQTNLSWVTQGNQDSNAWQELCSASGTIWIRTSADGAVLERSTKKPAQVPAQIHVEHCDYCVAHAGSFGLILALDCHDFSRLLLSDARPFSFSPSLVQTAWVTPAARAPPPFSLI</sequence>
<dbReference type="InterPro" id="IPR021333">
    <property type="entry name" value="DUF2946"/>
</dbReference>
<evidence type="ECO:0000313" key="2">
    <source>
        <dbReference type="Proteomes" id="UP001181355"/>
    </source>
</evidence>
<reference evidence="1" key="1">
    <citation type="submission" date="2023-09" db="EMBL/GenBank/DDBJ databases">
        <title>Undibacterium sp. 20NA77.5 isolated from freshwater.</title>
        <authorList>
            <person name="Le V."/>
            <person name="Ko S.-R."/>
            <person name="Ahn C.-Y."/>
            <person name="Oh H.-M."/>
        </authorList>
    </citation>
    <scope>NUCLEOTIDE SEQUENCE</scope>
    <source>
        <strain evidence="1">20NA77.5</strain>
    </source>
</reference>
<gene>
    <name evidence="1" type="ORF">RF679_06335</name>
</gene>
<keyword evidence="2" id="KW-1185">Reference proteome</keyword>
<dbReference type="EMBL" id="CP133720">
    <property type="protein sequence ID" value="WMW81898.1"/>
    <property type="molecule type" value="Genomic_DNA"/>
</dbReference>
<protein>
    <submittedName>
        <fullName evidence="1">DUF2946 domain-containing protein</fullName>
    </submittedName>
</protein>
<proteinExistence type="predicted"/>
<accession>A0ABY9RM02</accession>